<evidence type="ECO:0000313" key="2">
    <source>
        <dbReference type="Proteomes" id="UP000005408"/>
    </source>
</evidence>
<dbReference type="AlphaFoldDB" id="A0A8W8IMU9"/>
<accession>A0A8W8IMU9</accession>
<name>A0A8W8IMU9_MAGGI</name>
<proteinExistence type="predicted"/>
<organism evidence="1 2">
    <name type="scientific">Magallana gigas</name>
    <name type="common">Pacific oyster</name>
    <name type="synonym">Crassostrea gigas</name>
    <dbReference type="NCBI Taxonomy" id="29159"/>
    <lineage>
        <taxon>Eukaryota</taxon>
        <taxon>Metazoa</taxon>
        <taxon>Spiralia</taxon>
        <taxon>Lophotrochozoa</taxon>
        <taxon>Mollusca</taxon>
        <taxon>Bivalvia</taxon>
        <taxon>Autobranchia</taxon>
        <taxon>Pteriomorphia</taxon>
        <taxon>Ostreida</taxon>
        <taxon>Ostreoidea</taxon>
        <taxon>Ostreidae</taxon>
        <taxon>Magallana</taxon>
    </lineage>
</organism>
<dbReference type="Proteomes" id="UP000005408">
    <property type="component" value="Unassembled WGS sequence"/>
</dbReference>
<sequence length="112" mass="13365">PDFFTYGDRFFNIIHTRLRHNCVLNSDLFRCNIINSPLCSCGKLEDTYHYFFTCNKYKEARNIMLNEIFNIVNLNIVNTYVLLWGDNAISVSENKHLFSLFYRYIKGTKRFS</sequence>
<dbReference type="EnsemblMetazoa" id="G14851.1">
    <property type="protein sequence ID" value="G14851.1:cds"/>
    <property type="gene ID" value="G14851"/>
</dbReference>
<keyword evidence="2" id="KW-1185">Reference proteome</keyword>
<evidence type="ECO:0000313" key="1">
    <source>
        <dbReference type="EnsemblMetazoa" id="G14851.1:cds"/>
    </source>
</evidence>
<protein>
    <submittedName>
        <fullName evidence="1">Uncharacterized protein</fullName>
    </submittedName>
</protein>
<reference evidence="1" key="1">
    <citation type="submission" date="2022-08" db="UniProtKB">
        <authorList>
            <consortium name="EnsemblMetazoa"/>
        </authorList>
    </citation>
    <scope>IDENTIFICATION</scope>
    <source>
        <strain evidence="1">05x7-T-G4-1.051#20</strain>
    </source>
</reference>